<sequence>MLSGSGLVNEVGHAFTPFLVSSAGWFVVSSPIHLGRPVDLGRPIRPVVRVGYGPRVLPGHPGHGCQSPSPSTPAEEQVRPQLQVTEDVDIVLHEETIAAQESHPAQDLKARGHQLLQKKLDTCPLSPVLVVSGCHRLPSQQKVSFVAQRGCQKFTWKMRLIR</sequence>
<protein>
    <submittedName>
        <fullName evidence="2">Uncharacterized protein</fullName>
    </submittedName>
</protein>
<gene>
    <name evidence="2" type="ORF">JTE90_015304</name>
</gene>
<feature type="compositionally biased region" description="Polar residues" evidence="1">
    <location>
        <begin position="66"/>
        <end position="77"/>
    </location>
</feature>
<organism evidence="2 3">
    <name type="scientific">Oedothorax gibbosus</name>
    <dbReference type="NCBI Taxonomy" id="931172"/>
    <lineage>
        <taxon>Eukaryota</taxon>
        <taxon>Metazoa</taxon>
        <taxon>Ecdysozoa</taxon>
        <taxon>Arthropoda</taxon>
        <taxon>Chelicerata</taxon>
        <taxon>Arachnida</taxon>
        <taxon>Araneae</taxon>
        <taxon>Araneomorphae</taxon>
        <taxon>Entelegynae</taxon>
        <taxon>Araneoidea</taxon>
        <taxon>Linyphiidae</taxon>
        <taxon>Erigoninae</taxon>
        <taxon>Oedothorax</taxon>
    </lineage>
</organism>
<accession>A0AAV6VN28</accession>
<evidence type="ECO:0000313" key="3">
    <source>
        <dbReference type="Proteomes" id="UP000827092"/>
    </source>
</evidence>
<keyword evidence="3" id="KW-1185">Reference proteome</keyword>
<evidence type="ECO:0000256" key="1">
    <source>
        <dbReference type="SAM" id="MobiDB-lite"/>
    </source>
</evidence>
<name>A0AAV6VN28_9ARAC</name>
<dbReference type="EMBL" id="JAFNEN010000042">
    <property type="protein sequence ID" value="KAG8198207.1"/>
    <property type="molecule type" value="Genomic_DNA"/>
</dbReference>
<dbReference type="Proteomes" id="UP000827092">
    <property type="component" value="Unassembled WGS sequence"/>
</dbReference>
<feature type="region of interest" description="Disordered" evidence="1">
    <location>
        <begin position="58"/>
        <end position="77"/>
    </location>
</feature>
<dbReference type="AlphaFoldDB" id="A0AAV6VN28"/>
<reference evidence="2 3" key="1">
    <citation type="journal article" date="2022" name="Nat. Ecol. Evol.">
        <title>A masculinizing supergene underlies an exaggerated male reproductive morph in a spider.</title>
        <authorList>
            <person name="Hendrickx F."/>
            <person name="De Corte Z."/>
            <person name="Sonet G."/>
            <person name="Van Belleghem S.M."/>
            <person name="Kostlbacher S."/>
            <person name="Vangestel C."/>
        </authorList>
    </citation>
    <scope>NUCLEOTIDE SEQUENCE [LARGE SCALE GENOMIC DNA]</scope>
    <source>
        <strain evidence="2">W744_W776</strain>
    </source>
</reference>
<comment type="caution">
    <text evidence="2">The sequence shown here is derived from an EMBL/GenBank/DDBJ whole genome shotgun (WGS) entry which is preliminary data.</text>
</comment>
<proteinExistence type="predicted"/>
<evidence type="ECO:0000313" key="2">
    <source>
        <dbReference type="EMBL" id="KAG8198207.1"/>
    </source>
</evidence>